<dbReference type="Proteomes" id="UP001470230">
    <property type="component" value="Unassembled WGS sequence"/>
</dbReference>
<comment type="caution">
    <text evidence="2">The sequence shown here is derived from an EMBL/GenBank/DDBJ whole genome shotgun (WGS) entry which is preliminary data.</text>
</comment>
<reference evidence="2 3" key="1">
    <citation type="submission" date="2024-04" db="EMBL/GenBank/DDBJ databases">
        <title>Tritrichomonas musculus Genome.</title>
        <authorList>
            <person name="Alves-Ferreira E."/>
            <person name="Grigg M."/>
            <person name="Lorenzi H."/>
            <person name="Galac M."/>
        </authorList>
    </citation>
    <scope>NUCLEOTIDE SEQUENCE [LARGE SCALE GENOMIC DNA]</scope>
    <source>
        <strain evidence="2 3">EAF2021</strain>
    </source>
</reference>
<keyword evidence="1" id="KW-1133">Transmembrane helix</keyword>
<evidence type="ECO:0000313" key="2">
    <source>
        <dbReference type="EMBL" id="KAK8844974.1"/>
    </source>
</evidence>
<organism evidence="2 3">
    <name type="scientific">Tritrichomonas musculus</name>
    <dbReference type="NCBI Taxonomy" id="1915356"/>
    <lineage>
        <taxon>Eukaryota</taxon>
        <taxon>Metamonada</taxon>
        <taxon>Parabasalia</taxon>
        <taxon>Tritrichomonadida</taxon>
        <taxon>Tritrichomonadidae</taxon>
        <taxon>Tritrichomonas</taxon>
    </lineage>
</organism>
<name>A0ABR2HD66_9EUKA</name>
<gene>
    <name evidence="2" type="ORF">M9Y10_021147</name>
</gene>
<sequence length="539" mass="61463">MAEVSLSFISQQDIKENRDERIIQAKRMQSSIFARFTAKRGAGRVERYFVKLRAQQVNISIQLVSFFIVLILVVVHTYLNMSHFQNYFSSTVIDMATPIRLQTFLYTTDIFYEANYFSKIISNFFSHPSVFLQSADSAFNISQLEIRALKSMIIGASSFSDCGFSTGSIISSEIVDFSKEKFRLYMSYPSDEYTPGLLCTWDAFGTNSENSGFNASFPNRIGDCETDYLENSLRRNWYQYGVGLNRSTWTNIYYIYSKNSEAQPSISSVSPSHNANGEVSAVFSFDITLDRLSKLLSNALPAKNSRFAVISQLRAIVGVTGDETPVDFYKGDIVTKTLPELRDQIWELLIEKMSEKFSSTSLANYQLDNISTSIEIDDIEYGYSIYVRNFTASSSFDWTFLAAICLTDMFNVNLQSPRDVYLEAILPLLFGWLLYFVFKCIYNYLIDMEQNRLLTTKSRRQSRIVTEDGIDLAVASMKKLMMSHADNKVVLKNVAEVLGEMQSCNGNIYFSSHNFYADISNSSLRKKFIQIYGPDDLKT</sequence>
<accession>A0ABR2HD66</accession>
<keyword evidence="1" id="KW-0812">Transmembrane</keyword>
<keyword evidence="1" id="KW-0472">Membrane</keyword>
<feature type="transmembrane region" description="Helical" evidence="1">
    <location>
        <begin position="424"/>
        <end position="445"/>
    </location>
</feature>
<dbReference type="Gene3D" id="3.30.450.20">
    <property type="entry name" value="PAS domain"/>
    <property type="match status" value="1"/>
</dbReference>
<evidence type="ECO:0000256" key="1">
    <source>
        <dbReference type="SAM" id="Phobius"/>
    </source>
</evidence>
<keyword evidence="3" id="KW-1185">Reference proteome</keyword>
<dbReference type="EMBL" id="JAPFFF010000031">
    <property type="protein sequence ID" value="KAK8844974.1"/>
    <property type="molecule type" value="Genomic_DNA"/>
</dbReference>
<feature type="transmembrane region" description="Helical" evidence="1">
    <location>
        <begin position="57"/>
        <end position="79"/>
    </location>
</feature>
<proteinExistence type="predicted"/>
<evidence type="ECO:0008006" key="4">
    <source>
        <dbReference type="Google" id="ProtNLM"/>
    </source>
</evidence>
<protein>
    <recommendedName>
        <fullName evidence="4">Polycystin domain-containing protein</fullName>
    </recommendedName>
</protein>
<evidence type="ECO:0000313" key="3">
    <source>
        <dbReference type="Proteomes" id="UP001470230"/>
    </source>
</evidence>